<keyword evidence="1" id="KW-0472">Membrane</keyword>
<evidence type="ECO:0000259" key="2">
    <source>
        <dbReference type="Pfam" id="PF04471"/>
    </source>
</evidence>
<sequence>MVKLSKGGLIHMAYYYRTNTRYKKKSRASSIPSRKLQMYCPKHGELVGYSNSYEITVYESLNVQKNKVELKCFKCLKEETEAAKEIYNSKYNEVDKESYKKYGRKAKALDVIGLILYNGGFWGYFYFIYQFGWLEALVPSGFLVIIGFIIAKQGESFQKQYIDYRRDLTKDLQYVSDARSFVHDEASLVLNWRMEQARLKEEKMSYSFEEIDKMTGIQFEEFVKNLLQKSGYTNVETTKASGDEGLDIIAYRNGKKIAIKCKRYTSKISNSAVQQVYSGKTFYDCQEAYVITNSQFTENAVTLAKKLKVKLIDREQLFDMVEQVSGNIQQGKADYQAEFKFDSL</sequence>
<dbReference type="EMBL" id="CP022572">
    <property type="protein sequence ID" value="AZU60112.1"/>
    <property type="molecule type" value="Genomic_DNA"/>
</dbReference>
<dbReference type="Pfam" id="PF04471">
    <property type="entry name" value="Mrr_cat"/>
    <property type="match status" value="1"/>
</dbReference>
<dbReference type="InterPro" id="IPR052906">
    <property type="entry name" value="Type_IV_Methyl-Rstrct_Enzyme"/>
</dbReference>
<dbReference type="SUPFAM" id="SSF52980">
    <property type="entry name" value="Restriction endonuclease-like"/>
    <property type="match status" value="1"/>
</dbReference>
<dbReference type="KEGG" id="nmk:CHR53_01865"/>
<organism evidence="3 4">
    <name type="scientific">Neobacillus mesonae</name>
    <dbReference type="NCBI Taxonomy" id="1193713"/>
    <lineage>
        <taxon>Bacteria</taxon>
        <taxon>Bacillati</taxon>
        <taxon>Bacillota</taxon>
        <taxon>Bacilli</taxon>
        <taxon>Bacillales</taxon>
        <taxon>Bacillaceae</taxon>
        <taxon>Neobacillus</taxon>
    </lineage>
</organism>
<dbReference type="PANTHER" id="PTHR30015:SF6">
    <property type="entry name" value="SLL1429 PROTEIN"/>
    <property type="match status" value="1"/>
</dbReference>
<dbReference type="AlphaFoldDB" id="A0A3Q9QRS1"/>
<dbReference type="PANTHER" id="PTHR30015">
    <property type="entry name" value="MRR RESTRICTION SYSTEM PROTEIN"/>
    <property type="match status" value="1"/>
</dbReference>
<keyword evidence="1" id="KW-0812">Transmembrane</keyword>
<dbReference type="GO" id="GO:0003677">
    <property type="term" value="F:DNA binding"/>
    <property type="evidence" value="ECO:0007669"/>
    <property type="project" value="InterPro"/>
</dbReference>
<feature type="transmembrane region" description="Helical" evidence="1">
    <location>
        <begin position="108"/>
        <end position="127"/>
    </location>
</feature>
<dbReference type="OrthoDB" id="9797274at2"/>
<gene>
    <name evidence="3" type="ORF">CHR53_01865</name>
</gene>
<evidence type="ECO:0000313" key="4">
    <source>
        <dbReference type="Proteomes" id="UP000282892"/>
    </source>
</evidence>
<dbReference type="GO" id="GO:0015666">
    <property type="term" value="F:restriction endodeoxyribonuclease activity"/>
    <property type="evidence" value="ECO:0007669"/>
    <property type="project" value="TreeGrafter"/>
</dbReference>
<keyword evidence="1" id="KW-1133">Transmembrane helix</keyword>
<protein>
    <recommendedName>
        <fullName evidence="2">Restriction endonuclease type IV Mrr domain-containing protein</fullName>
    </recommendedName>
</protein>
<evidence type="ECO:0000256" key="1">
    <source>
        <dbReference type="SAM" id="Phobius"/>
    </source>
</evidence>
<reference evidence="3 4" key="1">
    <citation type="submission" date="2017-07" db="EMBL/GenBank/DDBJ databases">
        <title>The complete genome sequence of Bacillus mesonae strain H20-5, an efficient strain improving plant abiotic stress resistance.</title>
        <authorList>
            <person name="Kim S.Y."/>
            <person name="Song H."/>
            <person name="Sang M.K."/>
            <person name="Weon H.-Y."/>
            <person name="Song J."/>
        </authorList>
    </citation>
    <scope>NUCLEOTIDE SEQUENCE [LARGE SCALE GENOMIC DNA]</scope>
    <source>
        <strain evidence="3 4">H20-5</strain>
    </source>
</reference>
<name>A0A3Q9QRS1_9BACI</name>
<evidence type="ECO:0000313" key="3">
    <source>
        <dbReference type="EMBL" id="AZU60112.1"/>
    </source>
</evidence>
<feature type="domain" description="Restriction endonuclease type IV Mrr" evidence="2">
    <location>
        <begin position="211"/>
        <end position="320"/>
    </location>
</feature>
<keyword evidence="4" id="KW-1185">Reference proteome</keyword>
<dbReference type="InterPro" id="IPR011335">
    <property type="entry name" value="Restrct_endonuc-II-like"/>
</dbReference>
<dbReference type="GO" id="GO:0009307">
    <property type="term" value="P:DNA restriction-modification system"/>
    <property type="evidence" value="ECO:0007669"/>
    <property type="project" value="InterPro"/>
</dbReference>
<dbReference type="Gene3D" id="3.40.1350.10">
    <property type="match status" value="1"/>
</dbReference>
<dbReference type="InterPro" id="IPR007560">
    <property type="entry name" value="Restrct_endonuc_IV_Mrr"/>
</dbReference>
<dbReference type="Proteomes" id="UP000282892">
    <property type="component" value="Chromosome"/>
</dbReference>
<accession>A0A3Q9QRS1</accession>
<dbReference type="InterPro" id="IPR011856">
    <property type="entry name" value="tRNA_endonuc-like_dom_sf"/>
</dbReference>
<proteinExistence type="predicted"/>